<name>A0A9D4IS17_DREPO</name>
<organism evidence="1 2">
    <name type="scientific">Dreissena polymorpha</name>
    <name type="common">Zebra mussel</name>
    <name type="synonym">Mytilus polymorpha</name>
    <dbReference type="NCBI Taxonomy" id="45954"/>
    <lineage>
        <taxon>Eukaryota</taxon>
        <taxon>Metazoa</taxon>
        <taxon>Spiralia</taxon>
        <taxon>Lophotrochozoa</taxon>
        <taxon>Mollusca</taxon>
        <taxon>Bivalvia</taxon>
        <taxon>Autobranchia</taxon>
        <taxon>Heteroconchia</taxon>
        <taxon>Euheterodonta</taxon>
        <taxon>Imparidentia</taxon>
        <taxon>Neoheterodontei</taxon>
        <taxon>Myida</taxon>
        <taxon>Dreissenoidea</taxon>
        <taxon>Dreissenidae</taxon>
        <taxon>Dreissena</taxon>
    </lineage>
</organism>
<keyword evidence="2" id="KW-1185">Reference proteome</keyword>
<dbReference type="Proteomes" id="UP000828390">
    <property type="component" value="Unassembled WGS sequence"/>
</dbReference>
<gene>
    <name evidence="1" type="ORF">DPMN_164104</name>
</gene>
<comment type="caution">
    <text evidence="1">The sequence shown here is derived from an EMBL/GenBank/DDBJ whole genome shotgun (WGS) entry which is preliminary data.</text>
</comment>
<reference evidence="1" key="2">
    <citation type="submission" date="2020-11" db="EMBL/GenBank/DDBJ databases">
        <authorList>
            <person name="McCartney M.A."/>
            <person name="Auch B."/>
            <person name="Kono T."/>
            <person name="Mallez S."/>
            <person name="Becker A."/>
            <person name="Gohl D.M."/>
            <person name="Silverstein K.A.T."/>
            <person name="Koren S."/>
            <person name="Bechman K.B."/>
            <person name="Herman A."/>
            <person name="Abrahante J.E."/>
            <person name="Garbe J."/>
        </authorList>
    </citation>
    <scope>NUCLEOTIDE SEQUENCE</scope>
    <source>
        <strain evidence="1">Duluth1</strain>
        <tissue evidence="1">Whole animal</tissue>
    </source>
</reference>
<sequence length="170" mass="18914">MIQATIHQGHSKFQANGTQCMANAVAAVVESYNTPLKSWSQEILDYILERDDLLYAQHGDASQKYFMKEDLKSECDGFYHAINFGTAFTGSTMDNERSYPFFTLEQALGACVSVYSLWEVAHQALVQLSCITKTNIKCLTLTQGTLLACPALMALLLCPFIRVCQIYACS</sequence>
<evidence type="ECO:0000313" key="1">
    <source>
        <dbReference type="EMBL" id="KAH3786006.1"/>
    </source>
</evidence>
<evidence type="ECO:0000313" key="2">
    <source>
        <dbReference type="Proteomes" id="UP000828390"/>
    </source>
</evidence>
<dbReference type="AlphaFoldDB" id="A0A9D4IS17"/>
<dbReference type="Gene3D" id="3.90.70.120">
    <property type="match status" value="1"/>
</dbReference>
<dbReference type="EMBL" id="JAIWYP010000008">
    <property type="protein sequence ID" value="KAH3786006.1"/>
    <property type="molecule type" value="Genomic_DNA"/>
</dbReference>
<accession>A0A9D4IS17</accession>
<proteinExistence type="predicted"/>
<protein>
    <submittedName>
        <fullName evidence="1">Uncharacterized protein</fullName>
    </submittedName>
</protein>
<reference evidence="1" key="1">
    <citation type="journal article" date="2019" name="bioRxiv">
        <title>The Genome of the Zebra Mussel, Dreissena polymorpha: A Resource for Invasive Species Research.</title>
        <authorList>
            <person name="McCartney M.A."/>
            <person name="Auch B."/>
            <person name="Kono T."/>
            <person name="Mallez S."/>
            <person name="Zhang Y."/>
            <person name="Obille A."/>
            <person name="Becker A."/>
            <person name="Abrahante J.E."/>
            <person name="Garbe J."/>
            <person name="Badalamenti J.P."/>
            <person name="Herman A."/>
            <person name="Mangelson H."/>
            <person name="Liachko I."/>
            <person name="Sullivan S."/>
            <person name="Sone E.D."/>
            <person name="Koren S."/>
            <person name="Silverstein K.A.T."/>
            <person name="Beckman K.B."/>
            <person name="Gohl D.M."/>
        </authorList>
    </citation>
    <scope>NUCLEOTIDE SEQUENCE</scope>
    <source>
        <strain evidence="1">Duluth1</strain>
        <tissue evidence="1">Whole animal</tissue>
    </source>
</reference>